<dbReference type="RefSeq" id="WP_285661705.1">
    <property type="nucleotide sequence ID" value="NZ_BSTX01000001.1"/>
</dbReference>
<feature type="transmembrane region" description="Helical" evidence="2">
    <location>
        <begin position="559"/>
        <end position="578"/>
    </location>
</feature>
<sequence>MLPTSATRRDRAIPLSTKDERGAPHHLRRFPSGPARRRAHRRIGRLRSLWLAGYLLLVAAPSAYALHLIVGEDPAWGRPVLLLALGAATLGAAAFWLFTGAARMRIEADIAIDGHHLVVAGEGERPAAADLRTPDVTVTATRTRQGPRHLLRVRAGSRRVTVALDDPRVGQVRCAEDLTALADALAASPEPEGRDAGRAVRALVPAASPRPDDRRAAEDCVPYQVPRGPWDRVGAALWAVVFLAAGAALNWLAVDGYRHQRRLIEGGGTVSVTAGAVVDVLMFLSATVLGIGAYRLLVKPFRHGVDAYLRPRPLAPHEAPADPVADSHTPSPPRPTEAGPRSARFAEYPPHRHGSTGRRIAAVAAAPVAILLALAGPVGSSLLLLSAAQSTNPPWWAWYAAGFLNFGLPPLLYLAHGAIVRHHVAVNHTRVWLDGHRVVCEGPRGVRVGDLHAARVSVRMVRRNAVLYVPVDGWWTRYPILLTQGRTDTWRPVPDLHRLAAALRTSPHPAGRAAAVRVLAIAPLAPGERLPRVPAPSRPRVARVAVEMPTTVAGRGARAIALTCAAAFLVLVGLTAASQAGGRPYAEPEGREVVFVANCHLGPPIGAQGFGRLSECAVQLEDGTFREVGGGEFTTADINTRVLALTAQDGLGQVIVRADKPRDDSALPLMVFAMAGAALVFVQACRLVFRRP</sequence>
<feature type="transmembrane region" description="Helical" evidence="2">
    <location>
        <begin position="76"/>
        <end position="98"/>
    </location>
</feature>
<name>A0A9W6SIB6_9ACTN</name>
<evidence type="ECO:0000313" key="4">
    <source>
        <dbReference type="Proteomes" id="UP001165079"/>
    </source>
</evidence>
<keyword evidence="2" id="KW-0472">Membrane</keyword>
<feature type="transmembrane region" description="Helical" evidence="2">
    <location>
        <begin position="48"/>
        <end position="70"/>
    </location>
</feature>
<gene>
    <name evidence="3" type="ORF">Afil01_13350</name>
</gene>
<feature type="region of interest" description="Disordered" evidence="1">
    <location>
        <begin position="318"/>
        <end position="353"/>
    </location>
</feature>
<dbReference type="EMBL" id="BSTX01000001">
    <property type="protein sequence ID" value="GLZ76528.1"/>
    <property type="molecule type" value="Genomic_DNA"/>
</dbReference>
<dbReference type="AlphaFoldDB" id="A0A9W6SIB6"/>
<protein>
    <submittedName>
        <fullName evidence="3">Uncharacterized protein</fullName>
    </submittedName>
</protein>
<evidence type="ECO:0000313" key="3">
    <source>
        <dbReference type="EMBL" id="GLZ76528.1"/>
    </source>
</evidence>
<feature type="transmembrane region" description="Helical" evidence="2">
    <location>
        <begin position="360"/>
        <end position="384"/>
    </location>
</feature>
<evidence type="ECO:0000256" key="1">
    <source>
        <dbReference type="SAM" id="MobiDB-lite"/>
    </source>
</evidence>
<organism evidence="3 4">
    <name type="scientific">Actinorhabdospora filicis</name>
    <dbReference type="NCBI Taxonomy" id="1785913"/>
    <lineage>
        <taxon>Bacteria</taxon>
        <taxon>Bacillati</taxon>
        <taxon>Actinomycetota</taxon>
        <taxon>Actinomycetes</taxon>
        <taxon>Micromonosporales</taxon>
        <taxon>Micromonosporaceae</taxon>
        <taxon>Actinorhabdospora</taxon>
    </lineage>
</organism>
<keyword evidence="2" id="KW-1133">Transmembrane helix</keyword>
<feature type="transmembrane region" description="Helical" evidence="2">
    <location>
        <begin position="235"/>
        <end position="254"/>
    </location>
</feature>
<reference evidence="3" key="1">
    <citation type="submission" date="2023-03" db="EMBL/GenBank/DDBJ databases">
        <title>Actinorhabdospora filicis NBRC 111898.</title>
        <authorList>
            <person name="Ichikawa N."/>
            <person name="Sato H."/>
            <person name="Tonouchi N."/>
        </authorList>
    </citation>
    <scope>NUCLEOTIDE SEQUENCE</scope>
    <source>
        <strain evidence="3">NBRC 111898</strain>
    </source>
</reference>
<feature type="transmembrane region" description="Helical" evidence="2">
    <location>
        <begin position="396"/>
        <end position="415"/>
    </location>
</feature>
<dbReference type="Proteomes" id="UP001165079">
    <property type="component" value="Unassembled WGS sequence"/>
</dbReference>
<evidence type="ECO:0000256" key="2">
    <source>
        <dbReference type="SAM" id="Phobius"/>
    </source>
</evidence>
<comment type="caution">
    <text evidence="3">The sequence shown here is derived from an EMBL/GenBank/DDBJ whole genome shotgun (WGS) entry which is preliminary data.</text>
</comment>
<feature type="transmembrane region" description="Helical" evidence="2">
    <location>
        <begin position="274"/>
        <end position="294"/>
    </location>
</feature>
<feature type="transmembrane region" description="Helical" evidence="2">
    <location>
        <begin position="666"/>
        <end position="689"/>
    </location>
</feature>
<keyword evidence="2" id="KW-0812">Transmembrane</keyword>
<proteinExistence type="predicted"/>
<dbReference type="Pfam" id="PF19873">
    <property type="entry name" value="DUF6346"/>
    <property type="match status" value="1"/>
</dbReference>
<feature type="compositionally biased region" description="Basic and acidic residues" evidence="1">
    <location>
        <begin position="7"/>
        <end position="23"/>
    </location>
</feature>
<feature type="region of interest" description="Disordered" evidence="1">
    <location>
        <begin position="1"/>
        <end position="36"/>
    </location>
</feature>
<accession>A0A9W6SIB6</accession>
<feature type="compositionally biased region" description="Basic residues" evidence="1">
    <location>
        <begin position="24"/>
        <end position="36"/>
    </location>
</feature>
<keyword evidence="4" id="KW-1185">Reference proteome</keyword>
<dbReference type="InterPro" id="IPR045927">
    <property type="entry name" value="DUF6346"/>
</dbReference>